<dbReference type="InterPro" id="IPR001845">
    <property type="entry name" value="HTH_ArsR_DNA-bd_dom"/>
</dbReference>
<proteinExistence type="predicted"/>
<feature type="domain" description="HTH arsR-type" evidence="1">
    <location>
        <begin position="12"/>
        <end position="106"/>
    </location>
</feature>
<protein>
    <submittedName>
        <fullName evidence="2">Transcriptional regulator</fullName>
    </submittedName>
</protein>
<organism evidence="2 3">
    <name type="scientific">Streptomyces subrutilus</name>
    <dbReference type="NCBI Taxonomy" id="36818"/>
    <lineage>
        <taxon>Bacteria</taxon>
        <taxon>Bacillati</taxon>
        <taxon>Actinomycetota</taxon>
        <taxon>Actinomycetes</taxon>
        <taxon>Kitasatosporales</taxon>
        <taxon>Streptomycetaceae</taxon>
        <taxon>Streptomyces</taxon>
    </lineage>
</organism>
<gene>
    <name evidence="2" type="ORF">GCM10010371_02950</name>
</gene>
<dbReference type="CDD" id="cd00090">
    <property type="entry name" value="HTH_ARSR"/>
    <property type="match status" value="1"/>
</dbReference>
<evidence type="ECO:0000313" key="3">
    <source>
        <dbReference type="Proteomes" id="UP000634660"/>
    </source>
</evidence>
<dbReference type="InterPro" id="IPR036388">
    <property type="entry name" value="WH-like_DNA-bd_sf"/>
</dbReference>
<dbReference type="Proteomes" id="UP000634660">
    <property type="component" value="Unassembled WGS sequence"/>
</dbReference>
<dbReference type="InterPro" id="IPR036390">
    <property type="entry name" value="WH_DNA-bd_sf"/>
</dbReference>
<sequence length="111" mass="12231">MRRTIDPMATYHPVREQLLVEDVLAALGNPVRLGIVRELATSPDGRTCGSLPLEVTKATATHHWRVLRESGVTQEHRTGRYKAVSLRRADLEHRFPGLLDAVLAASAPTAN</sequence>
<dbReference type="EMBL" id="BMVX01000001">
    <property type="protein sequence ID" value="GGZ47111.1"/>
    <property type="molecule type" value="Genomic_DNA"/>
</dbReference>
<name>A0A918QI34_9ACTN</name>
<dbReference type="PRINTS" id="PR00778">
    <property type="entry name" value="HTHARSR"/>
</dbReference>
<evidence type="ECO:0000313" key="2">
    <source>
        <dbReference type="EMBL" id="GGZ47111.1"/>
    </source>
</evidence>
<dbReference type="AlphaFoldDB" id="A0A918QI34"/>
<dbReference type="PROSITE" id="PS50987">
    <property type="entry name" value="HTH_ARSR_2"/>
    <property type="match status" value="1"/>
</dbReference>
<reference evidence="2" key="2">
    <citation type="submission" date="2020-09" db="EMBL/GenBank/DDBJ databases">
        <authorList>
            <person name="Sun Q."/>
            <person name="Ohkuma M."/>
        </authorList>
    </citation>
    <scope>NUCLEOTIDE SEQUENCE</scope>
    <source>
        <strain evidence="2">JCM 4834</strain>
    </source>
</reference>
<evidence type="ECO:0000259" key="1">
    <source>
        <dbReference type="PROSITE" id="PS50987"/>
    </source>
</evidence>
<dbReference type="Pfam" id="PF12840">
    <property type="entry name" value="HTH_20"/>
    <property type="match status" value="1"/>
</dbReference>
<dbReference type="Gene3D" id="1.10.10.10">
    <property type="entry name" value="Winged helix-like DNA-binding domain superfamily/Winged helix DNA-binding domain"/>
    <property type="match status" value="1"/>
</dbReference>
<dbReference type="InterPro" id="IPR011991">
    <property type="entry name" value="ArsR-like_HTH"/>
</dbReference>
<accession>A0A918QI34</accession>
<dbReference type="GO" id="GO:0003700">
    <property type="term" value="F:DNA-binding transcription factor activity"/>
    <property type="evidence" value="ECO:0007669"/>
    <property type="project" value="InterPro"/>
</dbReference>
<dbReference type="SMART" id="SM00418">
    <property type="entry name" value="HTH_ARSR"/>
    <property type="match status" value="1"/>
</dbReference>
<reference evidence="2" key="1">
    <citation type="journal article" date="2014" name="Int. J. Syst. Evol. Microbiol.">
        <title>Complete genome sequence of Corynebacterium casei LMG S-19264T (=DSM 44701T), isolated from a smear-ripened cheese.</title>
        <authorList>
            <consortium name="US DOE Joint Genome Institute (JGI-PGF)"/>
            <person name="Walter F."/>
            <person name="Albersmeier A."/>
            <person name="Kalinowski J."/>
            <person name="Ruckert C."/>
        </authorList>
    </citation>
    <scope>NUCLEOTIDE SEQUENCE</scope>
    <source>
        <strain evidence="2">JCM 4834</strain>
    </source>
</reference>
<dbReference type="SUPFAM" id="SSF46785">
    <property type="entry name" value="Winged helix' DNA-binding domain"/>
    <property type="match status" value="1"/>
</dbReference>
<comment type="caution">
    <text evidence="2">The sequence shown here is derived from an EMBL/GenBank/DDBJ whole genome shotgun (WGS) entry which is preliminary data.</text>
</comment>